<sequence>MKKLSGLAAHLLTLPGITRDQMEAFADQGKLSLIGKDLGHGLEVGRFRYDAVISIERCPGAIAELLLSCIVLWLAKYDVERFELDLADPDVDVSLSDEQTVDVEIGVEFDEPLVIVPDPEGPLAFEGSQWRVGDAGVNVAENLAGLEAV</sequence>
<dbReference type="InterPro" id="IPR009678">
    <property type="entry name" value="Phage_tail_completion_R"/>
</dbReference>
<accession>A0A4U8YGD5</accession>
<protein>
    <submittedName>
        <fullName evidence="1">Bacteriophage tail completion protein r</fullName>
    </submittedName>
</protein>
<evidence type="ECO:0000313" key="2">
    <source>
        <dbReference type="Proteomes" id="UP000507962"/>
    </source>
</evidence>
<dbReference type="Proteomes" id="UP000507962">
    <property type="component" value="Unassembled WGS sequence"/>
</dbReference>
<dbReference type="Pfam" id="PF06891">
    <property type="entry name" value="P2_Phage_GpR"/>
    <property type="match status" value="1"/>
</dbReference>
<dbReference type="AlphaFoldDB" id="A0A4U8YGD5"/>
<gene>
    <name evidence="1" type="ORF">MSL71_140</name>
</gene>
<proteinExistence type="predicted"/>
<name>A0A4U8YGD5_9BACT</name>
<dbReference type="RefSeq" id="WP_180136652.1">
    <property type="nucleotide sequence ID" value="NZ_CAADHO010000001.1"/>
</dbReference>
<evidence type="ECO:0000313" key="1">
    <source>
        <dbReference type="EMBL" id="VFQ42396.1"/>
    </source>
</evidence>
<keyword evidence="2" id="KW-1185">Reference proteome</keyword>
<dbReference type="EMBL" id="CAADHO010000001">
    <property type="protein sequence ID" value="VFQ42396.1"/>
    <property type="molecule type" value="Genomic_DNA"/>
</dbReference>
<reference evidence="1 2" key="1">
    <citation type="submission" date="2019-03" db="EMBL/GenBank/DDBJ databases">
        <authorList>
            <person name="Nijsse B."/>
        </authorList>
    </citation>
    <scope>NUCLEOTIDE SEQUENCE [LARGE SCALE GENOMIC DNA]</scope>
    <source>
        <strain evidence="1">Desulfoluna butyratoxydans MSL71</strain>
    </source>
</reference>
<organism evidence="1 2">
    <name type="scientific">Desulfoluna butyratoxydans</name>
    <dbReference type="NCBI Taxonomy" id="231438"/>
    <lineage>
        <taxon>Bacteria</taxon>
        <taxon>Pseudomonadati</taxon>
        <taxon>Thermodesulfobacteriota</taxon>
        <taxon>Desulfobacteria</taxon>
        <taxon>Desulfobacterales</taxon>
        <taxon>Desulfolunaceae</taxon>
        <taxon>Desulfoluna</taxon>
    </lineage>
</organism>